<keyword evidence="3" id="KW-1185">Reference proteome</keyword>
<name>A0ABR4EF21_9PEZI</name>
<gene>
    <name evidence="2" type="ORF">FJTKL_12082</name>
</gene>
<dbReference type="Proteomes" id="UP001600888">
    <property type="component" value="Unassembled WGS sequence"/>
</dbReference>
<protein>
    <recommendedName>
        <fullName evidence="4">Restriction endonuclease domain-containing protein</fullName>
    </recommendedName>
</protein>
<evidence type="ECO:0008006" key="4">
    <source>
        <dbReference type="Google" id="ProtNLM"/>
    </source>
</evidence>
<comment type="caution">
    <text evidence="2">The sequence shown here is derived from an EMBL/GenBank/DDBJ whole genome shotgun (WGS) entry which is preliminary data.</text>
</comment>
<evidence type="ECO:0000313" key="2">
    <source>
        <dbReference type="EMBL" id="KAL2281062.1"/>
    </source>
</evidence>
<proteinExistence type="predicted"/>
<evidence type="ECO:0000313" key="3">
    <source>
        <dbReference type="Proteomes" id="UP001600888"/>
    </source>
</evidence>
<evidence type="ECO:0000256" key="1">
    <source>
        <dbReference type="SAM" id="MobiDB-lite"/>
    </source>
</evidence>
<organism evidence="2 3">
    <name type="scientific">Diaporthe vaccinii</name>
    <dbReference type="NCBI Taxonomy" id="105482"/>
    <lineage>
        <taxon>Eukaryota</taxon>
        <taxon>Fungi</taxon>
        <taxon>Dikarya</taxon>
        <taxon>Ascomycota</taxon>
        <taxon>Pezizomycotina</taxon>
        <taxon>Sordariomycetes</taxon>
        <taxon>Sordariomycetidae</taxon>
        <taxon>Diaporthales</taxon>
        <taxon>Diaporthaceae</taxon>
        <taxon>Diaporthe</taxon>
        <taxon>Diaporthe eres species complex</taxon>
    </lineage>
</organism>
<dbReference type="EMBL" id="JBAWTH010000060">
    <property type="protein sequence ID" value="KAL2281062.1"/>
    <property type="molecule type" value="Genomic_DNA"/>
</dbReference>
<sequence>MPYQGFEDWRRTKHPQSSVGGGNKSFSDILPGAASLSLEAPVPFEHAADKGERAAASACEAVENPFTETARAPAAIAEQNADSLAVLTRNAARKRAEELLQLIRSPSAIKEKAEGDVFVFGDFSKPAYGTFCELVEADHDLDRRLKALRREYSHEQREFVIRMPSKIHDGMAEFVGGKIGYWLESLMEIGDTATPNQHRAGIIAKDITPYGTADISILSNIKDGDDKDIRQADKSYEYEAEDSKNTLPDVVIEVIWSHPRTRAELTQRAEKYILNSRGDIRTVVTIDLLDFYPDPSGDGKKSKSGKLSILRAKVDKKNNASIDEARSIRVG</sequence>
<accession>A0ABR4EF21</accession>
<feature type="region of interest" description="Disordered" evidence="1">
    <location>
        <begin position="1"/>
        <end position="24"/>
    </location>
</feature>
<reference evidence="2 3" key="1">
    <citation type="submission" date="2024-03" db="EMBL/GenBank/DDBJ databases">
        <title>A high-quality draft genome sequence of Diaporthe vaccinii, a causative agent of upright dieback and viscid rot disease in cranberry plants.</title>
        <authorList>
            <person name="Sarrasin M."/>
            <person name="Lang B.F."/>
            <person name="Burger G."/>
        </authorList>
    </citation>
    <scope>NUCLEOTIDE SEQUENCE [LARGE SCALE GENOMIC DNA]</scope>
    <source>
        <strain evidence="2 3">IS7</strain>
    </source>
</reference>